<sequence>MISSFHFIVLIFTSNALFGQPGKVLVYDTYHNHYDLSKEYSELLSDTAKIVVNTKEISSTTLSKAYGLLLLFPKTKLNVSEKMAIVDFLNSGGSLLLVFDEGKRTPFNRINDVISSFGIEVTEYDLPYLHNCGAMAPRSNICANQREIPYSGGRAVIGGTAISKVLMEGDFVHSAYVELDAG</sequence>
<dbReference type="Pfam" id="PF23355">
    <property type="entry name" value="IFT52_GIFT"/>
    <property type="match status" value="1"/>
</dbReference>
<name>A0A2Z4LPI9_9FLAO</name>
<proteinExistence type="predicted"/>
<evidence type="ECO:0000313" key="2">
    <source>
        <dbReference type="EMBL" id="AWX43702.1"/>
    </source>
</evidence>
<dbReference type="OrthoDB" id="1093426at2"/>
<reference evidence="2 3" key="1">
    <citation type="submission" date="2018-06" db="EMBL/GenBank/DDBJ databases">
        <title>Spongiibacterium sp. HME9304 Genome sequencing and assembly.</title>
        <authorList>
            <person name="Kang H."/>
            <person name="Kim H."/>
            <person name="Joh K."/>
        </authorList>
    </citation>
    <scope>NUCLEOTIDE SEQUENCE [LARGE SCALE GENOMIC DNA]</scope>
    <source>
        <strain evidence="2 3">HME9304</strain>
    </source>
</reference>
<evidence type="ECO:0000313" key="3">
    <source>
        <dbReference type="Proteomes" id="UP000248536"/>
    </source>
</evidence>
<dbReference type="Proteomes" id="UP000248536">
    <property type="component" value="Chromosome"/>
</dbReference>
<evidence type="ECO:0000259" key="1">
    <source>
        <dbReference type="Pfam" id="PF23355"/>
    </source>
</evidence>
<dbReference type="InterPro" id="IPR055458">
    <property type="entry name" value="IFT52_GIFT"/>
</dbReference>
<feature type="domain" description="IFT52 GIFT" evidence="1">
    <location>
        <begin position="38"/>
        <end position="122"/>
    </location>
</feature>
<organism evidence="2 3">
    <name type="scientific">Flagellimonas maritima</name>
    <dbReference type="NCBI Taxonomy" id="1383885"/>
    <lineage>
        <taxon>Bacteria</taxon>
        <taxon>Pseudomonadati</taxon>
        <taxon>Bacteroidota</taxon>
        <taxon>Flavobacteriia</taxon>
        <taxon>Flavobacteriales</taxon>
        <taxon>Flavobacteriaceae</taxon>
        <taxon>Flagellimonas</taxon>
    </lineage>
</organism>
<gene>
    <name evidence="2" type="ORF">HME9304_00693</name>
</gene>
<dbReference type="KEGG" id="spon:HME9304_00693"/>
<protein>
    <recommendedName>
        <fullName evidence="1">IFT52 GIFT domain-containing protein</fullName>
    </recommendedName>
</protein>
<keyword evidence="3" id="KW-1185">Reference proteome</keyword>
<dbReference type="RefSeq" id="WP_112377252.1">
    <property type="nucleotide sequence ID" value="NZ_CP030104.1"/>
</dbReference>
<dbReference type="AlphaFoldDB" id="A0A2Z4LPI9"/>
<dbReference type="EMBL" id="CP030104">
    <property type="protein sequence ID" value="AWX43702.1"/>
    <property type="molecule type" value="Genomic_DNA"/>
</dbReference>
<accession>A0A2Z4LPI9</accession>